<dbReference type="AlphaFoldDB" id="A0AA42CJS5"/>
<keyword evidence="3" id="KW-1185">Reference proteome</keyword>
<evidence type="ECO:0000313" key="3">
    <source>
        <dbReference type="Proteomes" id="UP001165667"/>
    </source>
</evidence>
<dbReference type="RefSeq" id="WP_282586232.1">
    <property type="nucleotide sequence ID" value="NZ_JAMOIM010000012.1"/>
</dbReference>
<proteinExistence type="predicted"/>
<name>A0AA42CJS5_9HYPH</name>
<evidence type="ECO:0000256" key="1">
    <source>
        <dbReference type="SAM" id="MobiDB-lite"/>
    </source>
</evidence>
<comment type="caution">
    <text evidence="2">The sequence shown here is derived from an EMBL/GenBank/DDBJ whole genome shotgun (WGS) entry which is preliminary data.</text>
</comment>
<gene>
    <name evidence="2" type="ORF">M8523_17715</name>
</gene>
<dbReference type="EMBL" id="JAMOIM010000012">
    <property type="protein sequence ID" value="MCW6509858.1"/>
    <property type="molecule type" value="Genomic_DNA"/>
</dbReference>
<feature type="region of interest" description="Disordered" evidence="1">
    <location>
        <begin position="62"/>
        <end position="82"/>
    </location>
</feature>
<reference evidence="2" key="1">
    <citation type="submission" date="2022-05" db="EMBL/GenBank/DDBJ databases">
        <authorList>
            <person name="Pankratov T."/>
        </authorList>
    </citation>
    <scope>NUCLEOTIDE SEQUENCE</scope>
    <source>
        <strain evidence="2">BP6-180914</strain>
    </source>
</reference>
<organism evidence="2 3">
    <name type="scientific">Lichenifustis flavocetrariae</name>
    <dbReference type="NCBI Taxonomy" id="2949735"/>
    <lineage>
        <taxon>Bacteria</taxon>
        <taxon>Pseudomonadati</taxon>
        <taxon>Pseudomonadota</taxon>
        <taxon>Alphaproteobacteria</taxon>
        <taxon>Hyphomicrobiales</taxon>
        <taxon>Lichenihabitantaceae</taxon>
        <taxon>Lichenifustis</taxon>
    </lineage>
</organism>
<evidence type="ECO:0000313" key="2">
    <source>
        <dbReference type="EMBL" id="MCW6509858.1"/>
    </source>
</evidence>
<accession>A0AA42CJS5</accession>
<sequence length="82" mass="8677">MDIEDDALGRFGGVLREAFGARLHGVHDVDLDATGLLVAVVLVGAIAEGTRRLRIVDAVRRSAERPGRRRNGMGSARARGGA</sequence>
<protein>
    <submittedName>
        <fullName evidence="2">Uncharacterized protein</fullName>
    </submittedName>
</protein>
<dbReference type="Proteomes" id="UP001165667">
    <property type="component" value="Unassembled WGS sequence"/>
</dbReference>